<keyword evidence="2" id="KW-1185">Reference proteome</keyword>
<protein>
    <submittedName>
        <fullName evidence="1">Uncharacterized protein</fullName>
    </submittedName>
</protein>
<accession>A0AA39XCV3</accession>
<proteinExistence type="predicted"/>
<dbReference type="AlphaFoldDB" id="A0AA39XCV3"/>
<dbReference type="Proteomes" id="UP001175000">
    <property type="component" value="Unassembled WGS sequence"/>
</dbReference>
<evidence type="ECO:0000313" key="2">
    <source>
        <dbReference type="Proteomes" id="UP001175000"/>
    </source>
</evidence>
<organism evidence="1 2">
    <name type="scientific">Immersiella caudata</name>
    <dbReference type="NCBI Taxonomy" id="314043"/>
    <lineage>
        <taxon>Eukaryota</taxon>
        <taxon>Fungi</taxon>
        <taxon>Dikarya</taxon>
        <taxon>Ascomycota</taxon>
        <taxon>Pezizomycotina</taxon>
        <taxon>Sordariomycetes</taxon>
        <taxon>Sordariomycetidae</taxon>
        <taxon>Sordariales</taxon>
        <taxon>Lasiosphaeriaceae</taxon>
        <taxon>Immersiella</taxon>
    </lineage>
</organism>
<gene>
    <name evidence="1" type="ORF">B0T14DRAFT_501974</name>
</gene>
<name>A0AA39XCV3_9PEZI</name>
<evidence type="ECO:0000313" key="1">
    <source>
        <dbReference type="EMBL" id="KAK0631604.1"/>
    </source>
</evidence>
<comment type="caution">
    <text evidence="1">The sequence shown here is derived from an EMBL/GenBank/DDBJ whole genome shotgun (WGS) entry which is preliminary data.</text>
</comment>
<reference evidence="1" key="1">
    <citation type="submission" date="2023-06" db="EMBL/GenBank/DDBJ databases">
        <title>Genome-scale phylogeny and comparative genomics of the fungal order Sordariales.</title>
        <authorList>
            <consortium name="Lawrence Berkeley National Laboratory"/>
            <person name="Hensen N."/>
            <person name="Bonometti L."/>
            <person name="Westerberg I."/>
            <person name="Brannstrom I.O."/>
            <person name="Guillou S."/>
            <person name="Cros-Aarteil S."/>
            <person name="Calhoun S."/>
            <person name="Haridas S."/>
            <person name="Kuo A."/>
            <person name="Mondo S."/>
            <person name="Pangilinan J."/>
            <person name="Riley R."/>
            <person name="Labutti K."/>
            <person name="Andreopoulos B."/>
            <person name="Lipzen A."/>
            <person name="Chen C."/>
            <person name="Yanf M."/>
            <person name="Daum C."/>
            <person name="Ng V."/>
            <person name="Clum A."/>
            <person name="Steindorff A."/>
            <person name="Ohm R."/>
            <person name="Martin F."/>
            <person name="Silar P."/>
            <person name="Natvig D."/>
            <person name="Lalanne C."/>
            <person name="Gautier V."/>
            <person name="Ament-Velasquez S.L."/>
            <person name="Kruys A."/>
            <person name="Hutchinson M.I."/>
            <person name="Powell A.J."/>
            <person name="Barry K."/>
            <person name="Miller A.N."/>
            <person name="Grigoriev I.V."/>
            <person name="Debuchy R."/>
            <person name="Gladieux P."/>
            <person name="Thoren M.H."/>
            <person name="Johannesson H."/>
        </authorList>
    </citation>
    <scope>NUCLEOTIDE SEQUENCE</scope>
    <source>
        <strain evidence="1">CBS 606.72</strain>
    </source>
</reference>
<dbReference type="EMBL" id="JAULSU010000001">
    <property type="protein sequence ID" value="KAK0631604.1"/>
    <property type="molecule type" value="Genomic_DNA"/>
</dbReference>
<sequence length="108" mass="12454">MMTWGEDLGEKGGLLFYVQSRDSIDDYGDTRCLLPSVSPCTLRGVQGGWRHFKAARRKGKDQAMCEQANQLFDDVCYAFDRGRLRGSEYRYFKEKIKRAAKRKSCKLS</sequence>